<dbReference type="InterPro" id="IPR018108">
    <property type="entry name" value="MCP_transmembrane"/>
</dbReference>
<name>A0A8X8X080_SALSN</name>
<keyword evidence="5" id="KW-1133">Transmembrane helix</keyword>
<keyword evidence="4 8" id="KW-0812">Transmembrane</keyword>
<evidence type="ECO:0000256" key="6">
    <source>
        <dbReference type="ARBA" id="ARBA00023128"/>
    </source>
</evidence>
<dbReference type="GO" id="GO:0048250">
    <property type="term" value="P:iron import into the mitochondrion"/>
    <property type="evidence" value="ECO:0007669"/>
    <property type="project" value="TreeGrafter"/>
</dbReference>
<dbReference type="PROSITE" id="PS50920">
    <property type="entry name" value="SOLCAR"/>
    <property type="match status" value="1"/>
</dbReference>
<dbReference type="Proteomes" id="UP000298416">
    <property type="component" value="Unassembled WGS sequence"/>
</dbReference>
<reference evidence="11" key="1">
    <citation type="submission" date="2018-01" db="EMBL/GenBank/DDBJ databases">
        <authorList>
            <person name="Mao J.F."/>
        </authorList>
    </citation>
    <scope>NUCLEOTIDE SEQUENCE</scope>
    <source>
        <strain evidence="11">Huo1</strain>
        <tissue evidence="11">Leaf</tissue>
    </source>
</reference>
<keyword evidence="3 9" id="KW-0813">Transport</keyword>
<evidence type="ECO:0000313" key="12">
    <source>
        <dbReference type="Proteomes" id="UP000298416"/>
    </source>
</evidence>
<evidence type="ECO:0000256" key="4">
    <source>
        <dbReference type="ARBA" id="ARBA00022692"/>
    </source>
</evidence>
<evidence type="ECO:0000256" key="8">
    <source>
        <dbReference type="PROSITE-ProRule" id="PRU00282"/>
    </source>
</evidence>
<dbReference type="Gene3D" id="1.50.40.10">
    <property type="entry name" value="Mitochondrial carrier domain"/>
    <property type="match status" value="1"/>
</dbReference>
<keyword evidence="12" id="KW-1185">Reference proteome</keyword>
<feature type="compositionally biased region" description="Low complexity" evidence="10">
    <location>
        <begin position="92"/>
        <end position="111"/>
    </location>
</feature>
<gene>
    <name evidence="11" type="ORF">SASPL_135794</name>
</gene>
<dbReference type="AlphaFoldDB" id="A0A8X8X080"/>
<evidence type="ECO:0000256" key="5">
    <source>
        <dbReference type="ARBA" id="ARBA00022989"/>
    </source>
</evidence>
<evidence type="ECO:0000256" key="7">
    <source>
        <dbReference type="ARBA" id="ARBA00023136"/>
    </source>
</evidence>
<comment type="similarity">
    <text evidence="2 9">Belongs to the mitochondrial carrier (TC 2.A.29) family.</text>
</comment>
<protein>
    <submittedName>
        <fullName evidence="11">Uncharacterized protein</fullName>
    </submittedName>
</protein>
<sequence length="130" mass="13220">MAADTSALPHDGLKFWQFMIAGSVAGMAEHMAMFPVDTIKTQMQALSSCPLNSATVNQAIRSILKSDGATGFYRGIAAMGIGAGPATPPTSPSTSCAIGASPAGTLAAARPRTPRREPGGGSVMIRPGDM</sequence>
<evidence type="ECO:0000256" key="2">
    <source>
        <dbReference type="ARBA" id="ARBA00006375"/>
    </source>
</evidence>
<dbReference type="GO" id="GO:0031966">
    <property type="term" value="C:mitochondrial membrane"/>
    <property type="evidence" value="ECO:0007669"/>
    <property type="project" value="UniProtKB-SubCell"/>
</dbReference>
<comment type="subcellular location">
    <subcellularLocation>
        <location evidence="1">Mitochondrion membrane</location>
        <topology evidence="1">Multi-pass membrane protein</topology>
    </subcellularLocation>
</comment>
<dbReference type="SUPFAM" id="SSF103506">
    <property type="entry name" value="Mitochondrial carrier"/>
    <property type="match status" value="1"/>
</dbReference>
<dbReference type="PANTHER" id="PTHR45758:SF11">
    <property type="entry name" value="MITOCHONDRIAL SUBSTRATE CARRIER FAMILY PROTEIN"/>
    <property type="match status" value="1"/>
</dbReference>
<dbReference type="InterPro" id="IPR023395">
    <property type="entry name" value="MCP_dom_sf"/>
</dbReference>
<evidence type="ECO:0000256" key="1">
    <source>
        <dbReference type="ARBA" id="ARBA00004225"/>
    </source>
</evidence>
<reference evidence="11" key="2">
    <citation type="submission" date="2020-08" db="EMBL/GenBank/DDBJ databases">
        <title>Plant Genome Project.</title>
        <authorList>
            <person name="Zhang R.-G."/>
        </authorList>
    </citation>
    <scope>NUCLEOTIDE SEQUENCE</scope>
    <source>
        <strain evidence="11">Huo1</strain>
        <tissue evidence="11">Leaf</tissue>
    </source>
</reference>
<keyword evidence="7 8" id="KW-0472">Membrane</keyword>
<comment type="caution">
    <text evidence="11">The sequence shown here is derived from an EMBL/GenBank/DDBJ whole genome shotgun (WGS) entry which is preliminary data.</text>
</comment>
<feature type="region of interest" description="Disordered" evidence="10">
    <location>
        <begin position="84"/>
        <end position="130"/>
    </location>
</feature>
<evidence type="ECO:0000256" key="9">
    <source>
        <dbReference type="RuleBase" id="RU000488"/>
    </source>
</evidence>
<organism evidence="11">
    <name type="scientific">Salvia splendens</name>
    <name type="common">Scarlet sage</name>
    <dbReference type="NCBI Taxonomy" id="180675"/>
    <lineage>
        <taxon>Eukaryota</taxon>
        <taxon>Viridiplantae</taxon>
        <taxon>Streptophyta</taxon>
        <taxon>Embryophyta</taxon>
        <taxon>Tracheophyta</taxon>
        <taxon>Spermatophyta</taxon>
        <taxon>Magnoliopsida</taxon>
        <taxon>eudicotyledons</taxon>
        <taxon>Gunneridae</taxon>
        <taxon>Pentapetalae</taxon>
        <taxon>asterids</taxon>
        <taxon>lamiids</taxon>
        <taxon>Lamiales</taxon>
        <taxon>Lamiaceae</taxon>
        <taxon>Nepetoideae</taxon>
        <taxon>Mentheae</taxon>
        <taxon>Salviinae</taxon>
        <taxon>Salvia</taxon>
        <taxon>Salvia subgen. Calosphace</taxon>
        <taxon>core Calosphace</taxon>
    </lineage>
</organism>
<accession>A0A8X8X080</accession>
<dbReference type="Pfam" id="PF00153">
    <property type="entry name" value="Mito_carr"/>
    <property type="match status" value="1"/>
</dbReference>
<proteinExistence type="inferred from homology"/>
<dbReference type="GO" id="GO:0015093">
    <property type="term" value="F:ferrous iron transmembrane transporter activity"/>
    <property type="evidence" value="ECO:0007669"/>
    <property type="project" value="TreeGrafter"/>
</dbReference>
<dbReference type="PANTHER" id="PTHR45758">
    <property type="entry name" value="MITOFERRIN-1-RELATED"/>
    <property type="match status" value="1"/>
</dbReference>
<evidence type="ECO:0000256" key="3">
    <source>
        <dbReference type="ARBA" id="ARBA00022448"/>
    </source>
</evidence>
<keyword evidence="6" id="KW-0496">Mitochondrion</keyword>
<feature type="repeat" description="Solcar" evidence="8">
    <location>
        <begin position="13"/>
        <end position="100"/>
    </location>
</feature>
<evidence type="ECO:0000313" key="11">
    <source>
        <dbReference type="EMBL" id="KAG6403569.1"/>
    </source>
</evidence>
<evidence type="ECO:0000256" key="10">
    <source>
        <dbReference type="SAM" id="MobiDB-lite"/>
    </source>
</evidence>
<dbReference type="EMBL" id="PNBA02000013">
    <property type="protein sequence ID" value="KAG6403569.1"/>
    <property type="molecule type" value="Genomic_DNA"/>
</dbReference>